<evidence type="ECO:0000313" key="2">
    <source>
        <dbReference type="Proteomes" id="UP000324585"/>
    </source>
</evidence>
<keyword evidence="2" id="KW-1185">Reference proteome</keyword>
<dbReference type="AlphaFoldDB" id="A0A5J4Z579"/>
<protein>
    <submittedName>
        <fullName evidence="1">Uncharacterized protein</fullName>
    </submittedName>
</protein>
<name>A0A5J4Z579_PORPP</name>
<proteinExistence type="predicted"/>
<dbReference type="EMBL" id="VRMN01000001">
    <property type="protein sequence ID" value="KAA8497767.1"/>
    <property type="molecule type" value="Genomic_DNA"/>
</dbReference>
<gene>
    <name evidence="1" type="ORF">FVE85_5352</name>
</gene>
<sequence length="175" mass="20188">MHFVFGRAALKPFTGTYMRSKLRPGDKRHVQLMMRTSQIDPREASVSQWLQQDSGVMRGRFITFDTIACNAMLASHLAFKGGSDPIRKNGCNPFYMNQSAIPEHPQLWEDSLWDRIRVRKRTEATHLGELYERISKPAFMLVSCPQGQLACHHTLESRLRPFNGKMERCAESEYL</sequence>
<evidence type="ECO:0000313" key="1">
    <source>
        <dbReference type="EMBL" id="KAA8497767.1"/>
    </source>
</evidence>
<dbReference type="Proteomes" id="UP000324585">
    <property type="component" value="Unassembled WGS sequence"/>
</dbReference>
<reference evidence="2" key="1">
    <citation type="journal article" date="2019" name="Nat. Commun.">
        <title>Expansion of phycobilisome linker gene families in mesophilic red algae.</title>
        <authorList>
            <person name="Lee J."/>
            <person name="Kim D."/>
            <person name="Bhattacharya D."/>
            <person name="Yoon H.S."/>
        </authorList>
    </citation>
    <scope>NUCLEOTIDE SEQUENCE [LARGE SCALE GENOMIC DNA]</scope>
    <source>
        <strain evidence="2">CCMP 1328</strain>
    </source>
</reference>
<accession>A0A5J4Z579</accession>
<comment type="caution">
    <text evidence="1">The sequence shown here is derived from an EMBL/GenBank/DDBJ whole genome shotgun (WGS) entry which is preliminary data.</text>
</comment>
<organism evidence="1 2">
    <name type="scientific">Porphyridium purpureum</name>
    <name type="common">Red alga</name>
    <name type="synonym">Porphyridium cruentum</name>
    <dbReference type="NCBI Taxonomy" id="35688"/>
    <lineage>
        <taxon>Eukaryota</taxon>
        <taxon>Rhodophyta</taxon>
        <taxon>Bangiophyceae</taxon>
        <taxon>Porphyridiales</taxon>
        <taxon>Porphyridiaceae</taxon>
        <taxon>Porphyridium</taxon>
    </lineage>
</organism>